<evidence type="ECO:0008006" key="5">
    <source>
        <dbReference type="Google" id="ProtNLM"/>
    </source>
</evidence>
<dbReference type="InterPro" id="IPR007546">
    <property type="entry name" value="DUF503"/>
</dbReference>
<dbReference type="SUPFAM" id="SSF103007">
    <property type="entry name" value="Hypothetical protein TT1725"/>
    <property type="match status" value="1"/>
</dbReference>
<keyword evidence="3" id="KW-1185">Reference proteome</keyword>
<dbReference type="EMBL" id="NEMB01000003">
    <property type="protein sequence ID" value="PQQ67292.1"/>
    <property type="molecule type" value="Genomic_DNA"/>
</dbReference>
<dbReference type="EMBL" id="CP025197">
    <property type="protein sequence ID" value="AUG57363.1"/>
    <property type="molecule type" value="Genomic_DNA"/>
</dbReference>
<evidence type="ECO:0000313" key="4">
    <source>
        <dbReference type="Proteomes" id="UP000239720"/>
    </source>
</evidence>
<dbReference type="PANTHER" id="PTHR36441:SF1">
    <property type="entry name" value="DUF503 DOMAIN-CONTAINING PROTEIN"/>
    <property type="match status" value="1"/>
</dbReference>
<name>A0A2K9EHE3_9FIRM</name>
<evidence type="ECO:0000313" key="1">
    <source>
        <dbReference type="EMBL" id="AUG57363.1"/>
    </source>
</evidence>
<proteinExistence type="predicted"/>
<sequence>MVVGVCKVTLNIDDAFSLKEKRQIVRSIVERLKAKFNASVAEVGLNDMWKNAVIGISCVSNESSHADSMMANMVNFIENDGRAVLFDYSTEIIHIS</sequence>
<evidence type="ECO:0000313" key="2">
    <source>
        <dbReference type="EMBL" id="PQQ67292.1"/>
    </source>
</evidence>
<dbReference type="Gene3D" id="3.30.70.1120">
    <property type="entry name" value="TT1725-like"/>
    <property type="match status" value="1"/>
</dbReference>
<gene>
    <name evidence="2" type="ORF">B9R14_11395</name>
    <name evidence="1" type="ORF">HVS_07230</name>
</gene>
<evidence type="ECO:0000313" key="3">
    <source>
        <dbReference type="Proteomes" id="UP000233534"/>
    </source>
</evidence>
<dbReference type="PANTHER" id="PTHR36441">
    <property type="entry name" value="HYPOTHETICAL CYTOSOLIC PROTEIN"/>
    <property type="match status" value="1"/>
</dbReference>
<dbReference type="AlphaFoldDB" id="A0A2K9EHE3"/>
<dbReference type="KEGG" id="hsc:HVS_07230"/>
<reference evidence="1 3" key="1">
    <citation type="submission" date="2017-12" db="EMBL/GenBank/DDBJ databases">
        <title>Complete genome sequence of Herbivorax saccincola GGR1, a novel Cellulosome-producing hydrolytic bacterium in a thermophilic biogas plant, established by Illumina and Nanopore MinION sequencing.</title>
        <authorList>
            <person name="Pechtl A."/>
            <person name="Ruckert C."/>
            <person name="Koeck D.E."/>
            <person name="Maus I."/>
            <person name="Winkler A."/>
            <person name="Kalinowski J."/>
            <person name="Puhler A."/>
            <person name="Schwarz W.W."/>
            <person name="Zverlov V.V."/>
            <person name="Schluter A."/>
            <person name="Liebl W."/>
        </authorList>
    </citation>
    <scope>NUCLEOTIDE SEQUENCE [LARGE SCALE GENOMIC DNA]</scope>
    <source>
        <strain evidence="1">GGR1</strain>
        <strain evidence="3">SR1</strain>
    </source>
</reference>
<dbReference type="Pfam" id="PF04456">
    <property type="entry name" value="DUF503"/>
    <property type="match status" value="1"/>
</dbReference>
<dbReference type="InterPro" id="IPR036746">
    <property type="entry name" value="TT1725-like_sf"/>
</dbReference>
<organism evidence="1 3">
    <name type="scientific">Acetivibrio saccincola</name>
    <dbReference type="NCBI Taxonomy" id="1677857"/>
    <lineage>
        <taxon>Bacteria</taxon>
        <taxon>Bacillati</taxon>
        <taxon>Bacillota</taxon>
        <taxon>Clostridia</taxon>
        <taxon>Eubacteriales</taxon>
        <taxon>Oscillospiraceae</taxon>
        <taxon>Acetivibrio</taxon>
    </lineage>
</organism>
<protein>
    <recommendedName>
        <fullName evidence="5">DUF503 domain-containing protein</fullName>
    </recommendedName>
</protein>
<accession>A0A2K9EHE3</accession>
<dbReference type="RefSeq" id="WP_101300644.1">
    <property type="nucleotide sequence ID" value="NZ_CP025197.1"/>
</dbReference>
<reference evidence="2 4" key="2">
    <citation type="journal article" date="2018" name="Syst. Appl. Microbiol.">
        <title>Characterization and high-quality draft genome sequence of Herbivorax saccincola A7, an anaerobic, alkaliphilic, thermophilic, cellulolytic, and xylanolytic bacterium.</title>
        <authorList>
            <person name="Aikawa S."/>
            <person name="Baramee S."/>
            <person name="Sermsathanaswadi J."/>
            <person name="Thianheng P."/>
            <person name="Tachaapaikoon C."/>
            <person name="Shikata A."/>
            <person name="Waeonukul R."/>
            <person name="Pason P."/>
            <person name="Ratanakhanokchai K."/>
            <person name="Kosugi A."/>
        </authorList>
    </citation>
    <scope>NUCLEOTIDE SEQUENCE [LARGE SCALE GENOMIC DNA]</scope>
    <source>
        <strain evidence="2 4">A7</strain>
    </source>
</reference>
<dbReference type="Proteomes" id="UP000239720">
    <property type="component" value="Unassembled WGS sequence"/>
</dbReference>
<dbReference type="OrthoDB" id="9809023at2"/>
<dbReference type="Proteomes" id="UP000233534">
    <property type="component" value="Chromosome"/>
</dbReference>